<reference evidence="1 2" key="1">
    <citation type="journal article" date="2008" name="Nature">
        <title>The genome of Laccaria bicolor provides insights into mycorrhizal symbiosis.</title>
        <authorList>
            <person name="Martin F."/>
            <person name="Aerts A."/>
            <person name="Ahren D."/>
            <person name="Brun A."/>
            <person name="Danchin E.G.J."/>
            <person name="Duchaussoy F."/>
            <person name="Gibon J."/>
            <person name="Kohler A."/>
            <person name="Lindquist E."/>
            <person name="Pereda V."/>
            <person name="Salamov A."/>
            <person name="Shapiro H.J."/>
            <person name="Wuyts J."/>
            <person name="Blaudez D."/>
            <person name="Buee M."/>
            <person name="Brokstein P."/>
            <person name="Canbaeck B."/>
            <person name="Cohen D."/>
            <person name="Courty P.E."/>
            <person name="Coutinho P.M."/>
            <person name="Delaruelle C."/>
            <person name="Detter J.C."/>
            <person name="Deveau A."/>
            <person name="DiFazio S."/>
            <person name="Duplessis S."/>
            <person name="Fraissinet-Tachet L."/>
            <person name="Lucic E."/>
            <person name="Frey-Klett P."/>
            <person name="Fourrey C."/>
            <person name="Feussner I."/>
            <person name="Gay G."/>
            <person name="Grimwood J."/>
            <person name="Hoegger P.J."/>
            <person name="Jain P."/>
            <person name="Kilaru S."/>
            <person name="Labbe J."/>
            <person name="Lin Y.C."/>
            <person name="Legue V."/>
            <person name="Le Tacon F."/>
            <person name="Marmeisse R."/>
            <person name="Melayah D."/>
            <person name="Montanini B."/>
            <person name="Muratet M."/>
            <person name="Nehls U."/>
            <person name="Niculita-Hirzel H."/>
            <person name="Oudot-Le Secq M.P."/>
            <person name="Peter M."/>
            <person name="Quesneville H."/>
            <person name="Rajashekar B."/>
            <person name="Reich M."/>
            <person name="Rouhier N."/>
            <person name="Schmutz J."/>
            <person name="Yin T."/>
            <person name="Chalot M."/>
            <person name="Henrissat B."/>
            <person name="Kuees U."/>
            <person name="Lucas S."/>
            <person name="Van de Peer Y."/>
            <person name="Podila G.K."/>
            <person name="Polle A."/>
            <person name="Pukkila P.J."/>
            <person name="Richardson P.M."/>
            <person name="Rouze P."/>
            <person name="Sanders I.R."/>
            <person name="Stajich J.E."/>
            <person name="Tunlid A."/>
            <person name="Tuskan G."/>
            <person name="Grigoriev I.V."/>
        </authorList>
    </citation>
    <scope>NUCLEOTIDE SEQUENCE [LARGE SCALE GENOMIC DNA]</scope>
    <source>
        <strain evidence="2">S238N-H82 / ATCC MYA-4686</strain>
    </source>
</reference>
<sequence length="105" mass="11452">MNHIRKVGDYRYIMCVIGGKESSLRFRGIILVSRSHSRAKEPGIPSCCYIGSVSPSMFARMMIGAVGWGTCSDIMGRTTVDNANLFFTAVLAFSPPCPTPVARYA</sequence>
<dbReference type="InParanoid" id="B0CU35"/>
<gene>
    <name evidence="1" type="ORF">LACBIDRAFT_305380</name>
</gene>
<keyword evidence="2" id="KW-1185">Reference proteome</keyword>
<dbReference type="RefSeq" id="XP_001875158.1">
    <property type="nucleotide sequence ID" value="XM_001875123.1"/>
</dbReference>
<dbReference type="HOGENOM" id="CLU_2237058_0_0_1"/>
<dbReference type="GeneID" id="6070037"/>
<dbReference type="AlphaFoldDB" id="B0CU35"/>
<proteinExistence type="predicted"/>
<evidence type="ECO:0000313" key="1">
    <source>
        <dbReference type="EMBL" id="EDR14599.1"/>
    </source>
</evidence>
<dbReference type="EMBL" id="DS547092">
    <property type="protein sequence ID" value="EDR14599.1"/>
    <property type="molecule type" value="Genomic_DNA"/>
</dbReference>
<dbReference type="Proteomes" id="UP000001194">
    <property type="component" value="Unassembled WGS sequence"/>
</dbReference>
<name>B0CU35_LACBS</name>
<protein>
    <submittedName>
        <fullName evidence="1">Predicted protein</fullName>
    </submittedName>
</protein>
<evidence type="ECO:0000313" key="2">
    <source>
        <dbReference type="Proteomes" id="UP000001194"/>
    </source>
</evidence>
<accession>B0CU35</accession>
<dbReference type="OrthoDB" id="4139357at2759"/>
<dbReference type="KEGG" id="lbc:LACBIDRAFT_305380"/>
<organism evidence="2">
    <name type="scientific">Laccaria bicolor (strain S238N-H82 / ATCC MYA-4686)</name>
    <name type="common">Bicoloured deceiver</name>
    <name type="synonym">Laccaria laccata var. bicolor</name>
    <dbReference type="NCBI Taxonomy" id="486041"/>
    <lineage>
        <taxon>Eukaryota</taxon>
        <taxon>Fungi</taxon>
        <taxon>Dikarya</taxon>
        <taxon>Basidiomycota</taxon>
        <taxon>Agaricomycotina</taxon>
        <taxon>Agaricomycetes</taxon>
        <taxon>Agaricomycetidae</taxon>
        <taxon>Agaricales</taxon>
        <taxon>Agaricineae</taxon>
        <taxon>Hydnangiaceae</taxon>
        <taxon>Laccaria</taxon>
    </lineage>
</organism>